<dbReference type="KEGG" id="mmob:F6R98_06315"/>
<name>A0A5Q0BKJ4_9GAMM</name>
<protein>
    <submittedName>
        <fullName evidence="2">Entericidin EcnAB</fullName>
    </submittedName>
</protein>
<dbReference type="AlphaFoldDB" id="A0A5Q0BKJ4"/>
<organism evidence="2 3">
    <name type="scientific">Candidatus Methylospira mobilis</name>
    <dbReference type="NCBI Taxonomy" id="1808979"/>
    <lineage>
        <taxon>Bacteria</taxon>
        <taxon>Pseudomonadati</taxon>
        <taxon>Pseudomonadota</taxon>
        <taxon>Gammaproteobacteria</taxon>
        <taxon>Methylococcales</taxon>
        <taxon>Methylococcaceae</taxon>
        <taxon>Candidatus Methylospira</taxon>
    </lineage>
</organism>
<dbReference type="Proteomes" id="UP000325755">
    <property type="component" value="Chromosome"/>
</dbReference>
<dbReference type="RefSeq" id="WP_153248268.1">
    <property type="nucleotide sequence ID" value="NZ_CP044205.1"/>
</dbReference>
<keyword evidence="1" id="KW-0732">Signal</keyword>
<evidence type="ECO:0000313" key="3">
    <source>
        <dbReference type="Proteomes" id="UP000325755"/>
    </source>
</evidence>
<gene>
    <name evidence="2" type="ORF">F6R98_06315</name>
</gene>
<sequence>MKFFSFIAKGALLAGLLLSGCNMWAGLGKDVQQMGKKMENSGNKQ</sequence>
<accession>A0A5Q0BKJ4</accession>
<feature type="chain" id="PRO_5024892266" evidence="1">
    <location>
        <begin position="26"/>
        <end position="45"/>
    </location>
</feature>
<keyword evidence="3" id="KW-1185">Reference proteome</keyword>
<dbReference type="EMBL" id="CP044205">
    <property type="protein sequence ID" value="QFY42286.1"/>
    <property type="molecule type" value="Genomic_DNA"/>
</dbReference>
<dbReference type="InParanoid" id="A0A5Q0BKJ4"/>
<evidence type="ECO:0000313" key="2">
    <source>
        <dbReference type="EMBL" id="QFY42286.1"/>
    </source>
</evidence>
<feature type="signal peptide" evidence="1">
    <location>
        <begin position="1"/>
        <end position="25"/>
    </location>
</feature>
<reference evidence="2 3" key="1">
    <citation type="submission" date="2019-09" db="EMBL/GenBank/DDBJ databases">
        <title>Ecophysiology of the spiral-shaped methanotroph Methylospira mobilis as revealed by the complete genome sequence.</title>
        <authorList>
            <person name="Oshkin I.Y."/>
            <person name="Dedysh S.N."/>
            <person name="Miroshnikov K."/>
            <person name="Danilova O.V."/>
            <person name="Hakobyan A."/>
            <person name="Liesack W."/>
        </authorList>
    </citation>
    <scope>NUCLEOTIDE SEQUENCE [LARGE SCALE GENOMIC DNA]</scope>
    <source>
        <strain evidence="2 3">Shm1</strain>
    </source>
</reference>
<proteinExistence type="predicted"/>
<dbReference type="PROSITE" id="PS51257">
    <property type="entry name" value="PROKAR_LIPOPROTEIN"/>
    <property type="match status" value="1"/>
</dbReference>
<evidence type="ECO:0000256" key="1">
    <source>
        <dbReference type="SAM" id="SignalP"/>
    </source>
</evidence>